<evidence type="ECO:0000313" key="13">
    <source>
        <dbReference type="EMBL" id="QJB44619.1"/>
    </source>
</evidence>
<comment type="function">
    <text evidence="2 11">Catalyzes the insertion of molybdate into adenylated molybdopterin with the concomitant release of AMP.</text>
</comment>
<reference evidence="13 14" key="2">
    <citation type="submission" date="2020-04" db="EMBL/GenBank/DDBJ databases">
        <authorList>
            <person name="Fomenkov A."/>
            <person name="Anton B.P."/>
            <person name="Roberts R.J."/>
        </authorList>
    </citation>
    <scope>NUCLEOTIDE SEQUENCE [LARGE SCALE GENOMIC DNA]</scope>
    <source>
        <strain evidence="13 14">CCAP 1403/13f</strain>
    </source>
</reference>
<dbReference type="InterPro" id="IPR036135">
    <property type="entry name" value="MoeA_linker/N_sf"/>
</dbReference>
<evidence type="ECO:0000256" key="6">
    <source>
        <dbReference type="ARBA" id="ARBA00022679"/>
    </source>
</evidence>
<dbReference type="SUPFAM" id="SSF53218">
    <property type="entry name" value="Molybdenum cofactor biosynthesis proteins"/>
    <property type="match status" value="1"/>
</dbReference>
<evidence type="ECO:0000256" key="8">
    <source>
        <dbReference type="ARBA" id="ARBA00022842"/>
    </source>
</evidence>
<dbReference type="FunFam" id="2.170.190.11:FF:000001">
    <property type="entry name" value="Molybdopterin molybdenumtransferase"/>
    <property type="match status" value="1"/>
</dbReference>
<dbReference type="SMART" id="SM00852">
    <property type="entry name" value="MoCF_biosynth"/>
    <property type="match status" value="1"/>
</dbReference>
<dbReference type="InterPro" id="IPR036688">
    <property type="entry name" value="MoeA_C_domain_IV_sf"/>
</dbReference>
<reference evidence="13 14" key="1">
    <citation type="submission" date="2020-04" db="EMBL/GenBank/DDBJ databases">
        <title>Genome-Wide Identification of 5-Methylcytosine Sites in Bacterial Genomes By High-Throughput Sequencing of MspJI Restriction Fragments.</title>
        <authorList>
            <person name="Wu V."/>
        </authorList>
    </citation>
    <scope>NUCLEOTIDE SEQUENCE [LARGE SCALE GENOMIC DNA]</scope>
    <source>
        <strain evidence="13 14">CCAP 1403/13f</strain>
    </source>
</reference>
<sequence>MLSVQDAETIIFNAVQPLNQEHDIEVVDLLTASHRILATAVISSLDFPHWDNSAMDGFAVRYEDVQNSNPENPTILEVVEEIPAGYQPQITIKPGQAARIFTGAIIPKGADTVVMQEKTKLQENQVFILATPQPQEFVRHQGDFYQAGKELLPAGIPLNAAEIAILAAAQLSKISVFRRPRVAIFSSGDELVTPEQTLKPGQIVDSNQYALAALVRELGAEVLMLGIVKDDPIALTETINYAINHADIVLSSGGVSVGDYDYIDNILASLGAKIHFRAVQMRPGKPLTFATFPNSLYFGLPGNPVSALVTFWRFVQPTIKKLSGINQGWEAKFLKVKSYSELKSNGKMETYIWGTLNLNNGIYEFHQAGGNLNSGNLINLAQTNALAILPVGKTLVTPGEETLVLKIG</sequence>
<comment type="cofactor">
    <cofactor evidence="1 11">
        <name>Mg(2+)</name>
        <dbReference type="ChEBI" id="CHEBI:18420"/>
    </cofactor>
</comment>
<evidence type="ECO:0000313" key="14">
    <source>
        <dbReference type="Proteomes" id="UP000502433"/>
    </source>
</evidence>
<dbReference type="Gene3D" id="2.170.190.11">
    <property type="entry name" value="Molybdopterin biosynthesis moea protein, domain 3"/>
    <property type="match status" value="1"/>
</dbReference>
<evidence type="ECO:0000256" key="4">
    <source>
        <dbReference type="ARBA" id="ARBA00010763"/>
    </source>
</evidence>
<evidence type="ECO:0000256" key="10">
    <source>
        <dbReference type="ARBA" id="ARBA00047317"/>
    </source>
</evidence>
<dbReference type="InterPro" id="IPR008284">
    <property type="entry name" value="MoCF_biosynth_CS"/>
</dbReference>
<proteinExistence type="inferred from homology"/>
<keyword evidence="6 11" id="KW-0808">Transferase</keyword>
<dbReference type="InterPro" id="IPR038987">
    <property type="entry name" value="MoeA-like"/>
</dbReference>
<name>A0A6H2C0Y4_DOLFA</name>
<dbReference type="InterPro" id="IPR036425">
    <property type="entry name" value="MoaB/Mog-like_dom_sf"/>
</dbReference>
<evidence type="ECO:0000256" key="2">
    <source>
        <dbReference type="ARBA" id="ARBA00002901"/>
    </source>
</evidence>
<dbReference type="FunFam" id="3.40.980.10:FF:000004">
    <property type="entry name" value="Molybdopterin molybdenumtransferase"/>
    <property type="match status" value="1"/>
</dbReference>
<dbReference type="RefSeq" id="WP_168695797.1">
    <property type="nucleotide sequence ID" value="NZ_CP051206.1"/>
</dbReference>
<keyword evidence="8 11" id="KW-0460">Magnesium</keyword>
<dbReference type="InterPro" id="IPR005111">
    <property type="entry name" value="MoeA_C_domain_IV"/>
</dbReference>
<dbReference type="Pfam" id="PF03453">
    <property type="entry name" value="MoeA_N"/>
    <property type="match status" value="1"/>
</dbReference>
<dbReference type="PANTHER" id="PTHR10192">
    <property type="entry name" value="MOLYBDOPTERIN BIOSYNTHESIS PROTEIN"/>
    <property type="match status" value="1"/>
</dbReference>
<dbReference type="NCBIfam" id="NF045515">
    <property type="entry name" value="Glp_gephyrin"/>
    <property type="match status" value="1"/>
</dbReference>
<dbReference type="Gene3D" id="2.40.340.10">
    <property type="entry name" value="MoeA, C-terminal, domain IV"/>
    <property type="match status" value="1"/>
</dbReference>
<dbReference type="Proteomes" id="UP000502433">
    <property type="component" value="Chromosome"/>
</dbReference>
<evidence type="ECO:0000256" key="5">
    <source>
        <dbReference type="ARBA" id="ARBA00022505"/>
    </source>
</evidence>
<dbReference type="KEGG" id="dfs:HGD76_10965"/>
<dbReference type="Pfam" id="PF00994">
    <property type="entry name" value="MoCF_biosynth"/>
    <property type="match status" value="1"/>
</dbReference>
<accession>A0A6H2C0Y4</accession>
<comment type="similarity">
    <text evidence="4 11">Belongs to the MoeA family.</text>
</comment>
<dbReference type="SUPFAM" id="SSF63882">
    <property type="entry name" value="MoeA N-terminal region -like"/>
    <property type="match status" value="1"/>
</dbReference>
<dbReference type="CDD" id="cd00887">
    <property type="entry name" value="MoeA"/>
    <property type="match status" value="1"/>
</dbReference>
<dbReference type="EC" id="2.10.1.1" evidence="11"/>
<keyword evidence="9 11" id="KW-0501">Molybdenum cofactor biosynthesis</keyword>
<dbReference type="AlphaFoldDB" id="A0A6H2C0Y4"/>
<organism evidence="13 14">
    <name type="scientific">Dolichospermum flos-aquae CCAP 1403/13F</name>
    <dbReference type="NCBI Taxonomy" id="315271"/>
    <lineage>
        <taxon>Bacteria</taxon>
        <taxon>Bacillati</taxon>
        <taxon>Cyanobacteriota</taxon>
        <taxon>Cyanophyceae</taxon>
        <taxon>Nostocales</taxon>
        <taxon>Aphanizomenonaceae</taxon>
        <taxon>Dolichospermum</taxon>
    </lineage>
</organism>
<dbReference type="Gene3D" id="3.90.105.10">
    <property type="entry name" value="Molybdopterin biosynthesis moea protein, domain 2"/>
    <property type="match status" value="1"/>
</dbReference>
<dbReference type="Pfam" id="PF03454">
    <property type="entry name" value="MoeA_C"/>
    <property type="match status" value="1"/>
</dbReference>
<evidence type="ECO:0000256" key="11">
    <source>
        <dbReference type="RuleBase" id="RU365090"/>
    </source>
</evidence>
<comment type="catalytic activity">
    <reaction evidence="10">
        <text>adenylyl-molybdopterin + molybdate = Mo-molybdopterin + AMP + H(+)</text>
        <dbReference type="Rhea" id="RHEA:35047"/>
        <dbReference type="ChEBI" id="CHEBI:15378"/>
        <dbReference type="ChEBI" id="CHEBI:36264"/>
        <dbReference type="ChEBI" id="CHEBI:62727"/>
        <dbReference type="ChEBI" id="CHEBI:71302"/>
        <dbReference type="ChEBI" id="CHEBI:456215"/>
        <dbReference type="EC" id="2.10.1.1"/>
    </reaction>
</comment>
<evidence type="ECO:0000256" key="1">
    <source>
        <dbReference type="ARBA" id="ARBA00001946"/>
    </source>
</evidence>
<dbReference type="GO" id="GO:0006777">
    <property type="term" value="P:Mo-molybdopterin cofactor biosynthetic process"/>
    <property type="evidence" value="ECO:0007669"/>
    <property type="project" value="UniProtKB-UniRule"/>
</dbReference>
<dbReference type="GO" id="GO:0061599">
    <property type="term" value="F:molybdopterin molybdotransferase activity"/>
    <property type="evidence" value="ECO:0007669"/>
    <property type="project" value="UniProtKB-UniRule"/>
</dbReference>
<evidence type="ECO:0000256" key="9">
    <source>
        <dbReference type="ARBA" id="ARBA00023150"/>
    </source>
</evidence>
<dbReference type="NCBIfam" id="TIGR00177">
    <property type="entry name" value="molyb_syn"/>
    <property type="match status" value="1"/>
</dbReference>
<dbReference type="InterPro" id="IPR001453">
    <property type="entry name" value="MoaB/Mog_dom"/>
</dbReference>
<feature type="domain" description="MoaB/Mog" evidence="12">
    <location>
        <begin position="183"/>
        <end position="321"/>
    </location>
</feature>
<evidence type="ECO:0000256" key="3">
    <source>
        <dbReference type="ARBA" id="ARBA00005046"/>
    </source>
</evidence>
<evidence type="ECO:0000259" key="12">
    <source>
        <dbReference type="SMART" id="SM00852"/>
    </source>
</evidence>
<dbReference type="GO" id="GO:0005829">
    <property type="term" value="C:cytosol"/>
    <property type="evidence" value="ECO:0007669"/>
    <property type="project" value="TreeGrafter"/>
</dbReference>
<dbReference type="SUPFAM" id="SSF63867">
    <property type="entry name" value="MoeA C-terminal domain-like"/>
    <property type="match status" value="1"/>
</dbReference>
<gene>
    <name evidence="13" type="ORF">HGD76_10965</name>
</gene>
<dbReference type="Gene3D" id="3.40.980.10">
    <property type="entry name" value="MoaB/Mog-like domain"/>
    <property type="match status" value="1"/>
</dbReference>
<dbReference type="PANTHER" id="PTHR10192:SF5">
    <property type="entry name" value="GEPHYRIN"/>
    <property type="match status" value="1"/>
</dbReference>
<dbReference type="GO" id="GO:0046872">
    <property type="term" value="F:metal ion binding"/>
    <property type="evidence" value="ECO:0007669"/>
    <property type="project" value="UniProtKB-UniRule"/>
</dbReference>
<evidence type="ECO:0000256" key="7">
    <source>
        <dbReference type="ARBA" id="ARBA00022723"/>
    </source>
</evidence>
<protein>
    <recommendedName>
        <fullName evidence="11">Molybdopterin molybdenumtransferase</fullName>
        <ecNumber evidence="11">2.10.1.1</ecNumber>
    </recommendedName>
</protein>
<keyword evidence="5 11" id="KW-0500">Molybdenum</keyword>
<keyword evidence="7 11" id="KW-0479">Metal-binding</keyword>
<dbReference type="UniPathway" id="UPA00344"/>
<dbReference type="PROSITE" id="PS01079">
    <property type="entry name" value="MOCF_BIOSYNTHESIS_2"/>
    <property type="match status" value="1"/>
</dbReference>
<dbReference type="EMBL" id="CP051206">
    <property type="protein sequence ID" value="QJB44619.1"/>
    <property type="molecule type" value="Genomic_DNA"/>
</dbReference>
<dbReference type="InterPro" id="IPR005110">
    <property type="entry name" value="MoeA_linker/N"/>
</dbReference>
<comment type="pathway">
    <text evidence="3 11">Cofactor biosynthesis; molybdopterin biosynthesis.</text>
</comment>